<dbReference type="RefSeq" id="XP_002430018.1">
    <property type="nucleotide sequence ID" value="XM_002429973.1"/>
</dbReference>
<dbReference type="PANTHER" id="PTHR46712:SF1">
    <property type="entry name" value="PHOSPHATIDYLGLYCEROPHOSPHATASE AND PROTEIN-TYROSINE PHOSPHATASE 1"/>
    <property type="match status" value="1"/>
</dbReference>
<dbReference type="eggNOG" id="KOG1719">
    <property type="taxonomic scope" value="Eukaryota"/>
</dbReference>
<dbReference type="Gene3D" id="3.90.190.10">
    <property type="entry name" value="Protein tyrosine phosphatase superfamily"/>
    <property type="match status" value="1"/>
</dbReference>
<organism>
    <name type="scientific">Pediculus humanus subsp. corporis</name>
    <name type="common">Body louse</name>
    <dbReference type="NCBI Taxonomy" id="121224"/>
    <lineage>
        <taxon>Eukaryota</taxon>
        <taxon>Metazoa</taxon>
        <taxon>Ecdysozoa</taxon>
        <taxon>Arthropoda</taxon>
        <taxon>Hexapoda</taxon>
        <taxon>Insecta</taxon>
        <taxon>Pterygota</taxon>
        <taxon>Neoptera</taxon>
        <taxon>Paraneoptera</taxon>
        <taxon>Psocodea</taxon>
        <taxon>Troctomorpha</taxon>
        <taxon>Phthiraptera</taxon>
        <taxon>Anoplura</taxon>
        <taxon>Pediculidae</taxon>
        <taxon>Pediculus</taxon>
    </lineage>
</organism>
<name>E0VV74_PEDHC</name>
<evidence type="ECO:0000259" key="18">
    <source>
        <dbReference type="PROSITE" id="PS50054"/>
    </source>
</evidence>
<accession>E0VV74</accession>
<dbReference type="GO" id="GO:0004439">
    <property type="term" value="F:phosphatidylinositol-4,5-bisphosphate 5-phosphatase activity"/>
    <property type="evidence" value="ECO:0007669"/>
    <property type="project" value="TreeGrafter"/>
</dbReference>
<feature type="domain" description="Tyrosine specific protein phosphatases" evidence="19">
    <location>
        <begin position="97"/>
        <end position="165"/>
    </location>
</feature>
<evidence type="ECO:0000256" key="1">
    <source>
        <dbReference type="ARBA" id="ARBA00004370"/>
    </source>
</evidence>
<dbReference type="OMA" id="CCSPEEW"/>
<proteinExistence type="predicted"/>
<keyword evidence="9" id="KW-1208">Phospholipid metabolism</keyword>
<comment type="catalytic activity">
    <reaction evidence="15">
        <text>1,2-di-(9Z-octadecenoyl)-sn-glycero-3-phospho-(1'-sn-glycerol-3'-phosphate) + H2O = 1,2-di-(9Z-octadecenoyl)-sn-glycero-3-phospho-(1'-sn-glycerol) + phosphate</text>
        <dbReference type="Rhea" id="RHEA:42304"/>
        <dbReference type="ChEBI" id="CHEBI:15377"/>
        <dbReference type="ChEBI" id="CHEBI:43474"/>
        <dbReference type="ChEBI" id="CHEBI:75163"/>
        <dbReference type="ChEBI" id="CHEBI:78907"/>
    </reaction>
    <physiologicalReaction direction="left-to-right" evidence="15">
        <dbReference type="Rhea" id="RHEA:42305"/>
    </physiologicalReaction>
</comment>
<dbReference type="GO" id="GO:0008962">
    <property type="term" value="F:phosphatidylglycerophosphatase activity"/>
    <property type="evidence" value="ECO:0007669"/>
    <property type="project" value="UniProtKB-EC"/>
</dbReference>
<keyword evidence="3" id="KW-0444">Lipid biosynthesis</keyword>
<dbReference type="SUPFAM" id="SSF52799">
    <property type="entry name" value="(Phosphotyrosine protein) phosphatases II"/>
    <property type="match status" value="1"/>
</dbReference>
<evidence type="ECO:0000259" key="19">
    <source>
        <dbReference type="PROSITE" id="PS50056"/>
    </source>
</evidence>
<evidence type="ECO:0000256" key="14">
    <source>
        <dbReference type="ARBA" id="ARBA00052505"/>
    </source>
</evidence>
<dbReference type="GeneID" id="8230959"/>
<comment type="catalytic activity">
    <reaction evidence="16">
        <text>1,2-dioctanoyl-sn-glycero-3-phospho-(1D-myo-inositol-5-phosphate) + H2O = 1,2-dioctanoyl-sn-glycero-3-phospho-(1D-myo-inositol) + phosphate</text>
        <dbReference type="Rhea" id="RHEA:42308"/>
        <dbReference type="ChEBI" id="CHEBI:15377"/>
        <dbReference type="ChEBI" id="CHEBI:43474"/>
        <dbReference type="ChEBI" id="CHEBI:65221"/>
        <dbReference type="ChEBI" id="CHEBI:78911"/>
    </reaction>
    <physiologicalReaction direction="left-to-right" evidence="16">
        <dbReference type="Rhea" id="RHEA:42309"/>
    </physiologicalReaction>
</comment>
<evidence type="ECO:0000256" key="11">
    <source>
        <dbReference type="ARBA" id="ARBA00024224"/>
    </source>
</evidence>
<dbReference type="EC" id="3.1.3.27" evidence="11"/>
<evidence type="ECO:0000256" key="2">
    <source>
        <dbReference type="ARBA" id="ARBA00005189"/>
    </source>
</evidence>
<evidence type="ECO:0000313" key="21">
    <source>
        <dbReference type="EnsemblMetazoa" id="PHUM459210-PA"/>
    </source>
</evidence>
<dbReference type="GO" id="GO:0016020">
    <property type="term" value="C:membrane"/>
    <property type="evidence" value="ECO:0007669"/>
    <property type="project" value="UniProtKB-SubCell"/>
</dbReference>
<dbReference type="AlphaFoldDB" id="E0VV74"/>
<dbReference type="InParanoid" id="E0VV74"/>
<dbReference type="PROSITE" id="PS00383">
    <property type="entry name" value="TYR_PHOSPHATASE_1"/>
    <property type="match status" value="1"/>
</dbReference>
<dbReference type="CTD" id="8230959"/>
<dbReference type="FunFam" id="3.90.190.10:FF:000060">
    <property type="entry name" value="Phosphatidylglycerophosphatase and protein-tyrosine phosphatase 1"/>
    <property type="match status" value="1"/>
</dbReference>
<dbReference type="FunCoup" id="E0VV74">
    <property type="interactions" value="264"/>
</dbReference>
<dbReference type="InterPro" id="IPR044596">
    <property type="entry name" value="PTPMT1-like"/>
</dbReference>
<gene>
    <name evidence="21" type="primary">8230959</name>
    <name evidence="20" type="ORF">Phum_PHUM459210</name>
</gene>
<dbReference type="EMBL" id="DS235804">
    <property type="protein sequence ID" value="EEB17280.1"/>
    <property type="molecule type" value="Genomic_DNA"/>
</dbReference>
<evidence type="ECO:0000256" key="6">
    <source>
        <dbReference type="ARBA" id="ARBA00023098"/>
    </source>
</evidence>
<dbReference type="VEuPathDB" id="VectorBase:PHUM459210"/>
<evidence type="ECO:0000256" key="5">
    <source>
        <dbReference type="ARBA" id="ARBA00022912"/>
    </source>
</evidence>
<dbReference type="EnsemblMetazoa" id="PHUM459210-RA">
    <property type="protein sequence ID" value="PHUM459210-PA"/>
    <property type="gene ID" value="PHUM459210"/>
</dbReference>
<keyword evidence="5" id="KW-0904">Protein phosphatase</keyword>
<evidence type="ECO:0000256" key="10">
    <source>
        <dbReference type="ARBA" id="ARBA00024192"/>
    </source>
</evidence>
<reference evidence="20" key="1">
    <citation type="submission" date="2007-04" db="EMBL/GenBank/DDBJ databases">
        <title>Annotation of Pediculus humanus corporis strain USDA.</title>
        <authorList>
            <person name="Kirkness E."/>
            <person name="Hannick L."/>
            <person name="Hass B."/>
            <person name="Bruggner R."/>
            <person name="Lawson D."/>
            <person name="Bidwell S."/>
            <person name="Joardar V."/>
            <person name="Caler E."/>
            <person name="Walenz B."/>
            <person name="Inman J."/>
            <person name="Schobel S."/>
            <person name="Galinsky K."/>
            <person name="Amedeo P."/>
            <person name="Strausberg R."/>
        </authorList>
    </citation>
    <scope>NUCLEOTIDE SEQUENCE</scope>
    <source>
        <strain evidence="20">USDA</strain>
    </source>
</reference>
<dbReference type="SMART" id="SM00195">
    <property type="entry name" value="DSPc"/>
    <property type="match status" value="1"/>
</dbReference>
<dbReference type="InterPro" id="IPR000387">
    <property type="entry name" value="Tyr_Pase_dom"/>
</dbReference>
<comment type="pathway">
    <text evidence="2">Lipid metabolism.</text>
</comment>
<reference evidence="20" key="2">
    <citation type="submission" date="2007-04" db="EMBL/GenBank/DDBJ databases">
        <title>The genome of the human body louse.</title>
        <authorList>
            <consortium name="The Human Body Louse Genome Consortium"/>
            <person name="Kirkness E."/>
            <person name="Walenz B."/>
            <person name="Hass B."/>
            <person name="Bruggner R."/>
            <person name="Strausberg R."/>
        </authorList>
    </citation>
    <scope>NUCLEOTIDE SEQUENCE</scope>
    <source>
        <strain evidence="20">USDA</strain>
    </source>
</reference>
<dbReference type="HOGENOM" id="CLU_047330_0_1_1"/>
<reference evidence="21" key="3">
    <citation type="submission" date="2021-02" db="UniProtKB">
        <authorList>
            <consortium name="EnsemblMetazoa"/>
        </authorList>
    </citation>
    <scope>IDENTIFICATION</scope>
    <source>
        <strain evidence="21">USDA</strain>
    </source>
</reference>
<comment type="catalytic activity">
    <reaction evidence="13">
        <text>a 1-acyl-2-hexanoyl-sn-glycero-3-phospho-(1D-myo-inositol-5-phosphate) + H2O = a 1-acyl-2-hexanoyl-sn-glycero-3-phospho-(1D-myo-inositol) + phosphate</text>
        <dbReference type="Rhea" id="RHEA:42320"/>
        <dbReference type="ChEBI" id="CHEBI:15377"/>
        <dbReference type="ChEBI" id="CHEBI:43474"/>
        <dbReference type="ChEBI" id="CHEBI:78930"/>
        <dbReference type="ChEBI" id="CHEBI:78931"/>
    </reaction>
    <physiologicalReaction direction="left-to-right" evidence="13">
        <dbReference type="Rhea" id="RHEA:42321"/>
    </physiologicalReaction>
</comment>
<protein>
    <recommendedName>
        <fullName evidence="17">Phosphatidylglycerophosphatase and protein-tyrosine phosphatase 1</fullName>
        <ecNumber evidence="11">3.1.3.27</ecNumber>
    </recommendedName>
</protein>
<dbReference type="GO" id="GO:0005737">
    <property type="term" value="C:cytoplasm"/>
    <property type="evidence" value="ECO:0007669"/>
    <property type="project" value="UniProtKB-ARBA"/>
</dbReference>
<dbReference type="GO" id="GO:0004721">
    <property type="term" value="F:phosphoprotein phosphatase activity"/>
    <property type="evidence" value="ECO:0007669"/>
    <property type="project" value="UniProtKB-KW"/>
</dbReference>
<comment type="subcellular location">
    <subcellularLocation>
        <location evidence="1">Membrane</location>
    </subcellularLocation>
</comment>
<dbReference type="InterPro" id="IPR016130">
    <property type="entry name" value="Tyr_Pase_AS"/>
</dbReference>
<keyword evidence="4" id="KW-0378">Hydrolase</keyword>
<dbReference type="EMBL" id="AAZO01005581">
    <property type="status" value="NOT_ANNOTATED_CDS"/>
    <property type="molecule type" value="Genomic_DNA"/>
</dbReference>
<evidence type="ECO:0000256" key="4">
    <source>
        <dbReference type="ARBA" id="ARBA00022801"/>
    </source>
</evidence>
<evidence type="ECO:0000256" key="9">
    <source>
        <dbReference type="ARBA" id="ARBA00023264"/>
    </source>
</evidence>
<keyword evidence="7" id="KW-0472">Membrane</keyword>
<dbReference type="OrthoDB" id="273181at2759"/>
<dbReference type="InterPro" id="IPR020422">
    <property type="entry name" value="TYR_PHOSPHATASE_DUAL_dom"/>
</dbReference>
<evidence type="ECO:0000256" key="16">
    <source>
        <dbReference type="ARBA" id="ARBA00052780"/>
    </source>
</evidence>
<dbReference type="STRING" id="121224.E0VV74"/>
<keyword evidence="8" id="KW-0594">Phospholipid biosynthesis</keyword>
<dbReference type="PROSITE" id="PS50056">
    <property type="entry name" value="TYR_PHOSPHATASE_2"/>
    <property type="match status" value="1"/>
</dbReference>
<dbReference type="InterPro" id="IPR000340">
    <property type="entry name" value="Dual-sp_phosphatase_cat-dom"/>
</dbReference>
<dbReference type="GO" id="GO:0008654">
    <property type="term" value="P:phospholipid biosynthetic process"/>
    <property type="evidence" value="ECO:0007669"/>
    <property type="project" value="UniProtKB-KW"/>
</dbReference>
<dbReference type="Pfam" id="PF00782">
    <property type="entry name" value="DSPc"/>
    <property type="match status" value="1"/>
</dbReference>
<evidence type="ECO:0000256" key="13">
    <source>
        <dbReference type="ARBA" id="ARBA00051818"/>
    </source>
</evidence>
<evidence type="ECO:0000256" key="7">
    <source>
        <dbReference type="ARBA" id="ARBA00023136"/>
    </source>
</evidence>
<sequence length="178" mass="21041">MFARVTFYPSLLYNIFMERFTDRRWYDRIDETVILGALPFQKMTNQLLNDENIKGVVSMNENYELLFFSNSEKEWNKYGVEFLQLSTTDIFETPCQEKLLKGVNFINKYKKLNGSVYVHCKAGRTRSATLVGCYLMKEHSWSPEQAVSFMKSKRPHILLRTAQWEALKLFHLNNIKES</sequence>
<feature type="domain" description="Tyrosine-protein phosphatase" evidence="18">
    <location>
        <begin position="25"/>
        <end position="176"/>
    </location>
</feature>
<dbReference type="PROSITE" id="PS50054">
    <property type="entry name" value="TYR_PHOSPHATASE_DUAL"/>
    <property type="match status" value="1"/>
</dbReference>
<evidence type="ECO:0000256" key="15">
    <source>
        <dbReference type="ARBA" id="ARBA00052632"/>
    </source>
</evidence>
<evidence type="ECO:0000256" key="8">
    <source>
        <dbReference type="ARBA" id="ARBA00023209"/>
    </source>
</evidence>
<dbReference type="PANTHER" id="PTHR46712">
    <property type="entry name" value="PHOSPHATIDYLGLYCEROPHOSPHATASE AND PROTEIN-TYROSINE PHOSPHATASE 1"/>
    <property type="match status" value="1"/>
</dbReference>
<dbReference type="InterPro" id="IPR042165">
    <property type="entry name" value="PTPMT1"/>
</dbReference>
<evidence type="ECO:0000256" key="3">
    <source>
        <dbReference type="ARBA" id="ARBA00022516"/>
    </source>
</evidence>
<comment type="catalytic activity">
    <reaction evidence="14">
        <text>1,2-dibutyryl-sn-glycero-3-phospho-(1D-myo-inositol-5-phosphate) + H2O = 1,2-dibutyryl-sn-glycero-3-phospho-(1D-myo-inositol) + phosphate</text>
        <dbReference type="Rhea" id="RHEA:42584"/>
        <dbReference type="ChEBI" id="CHEBI:15377"/>
        <dbReference type="ChEBI" id="CHEBI:43474"/>
        <dbReference type="ChEBI" id="CHEBI:82605"/>
        <dbReference type="ChEBI" id="CHEBI:82606"/>
    </reaction>
    <physiologicalReaction direction="left-to-right" evidence="14">
        <dbReference type="Rhea" id="RHEA:42585"/>
    </physiologicalReaction>
</comment>
<comment type="catalytic activity">
    <reaction evidence="12">
        <text>a 1,2-diacyl-sn-glycero-3-phospho-(1'-sn-glycero-3'-phosphate) + H2O = a 1,2-diacyl-sn-glycero-3-phospho-(1'-sn-glycerol) + phosphate</text>
        <dbReference type="Rhea" id="RHEA:33751"/>
        <dbReference type="ChEBI" id="CHEBI:15377"/>
        <dbReference type="ChEBI" id="CHEBI:43474"/>
        <dbReference type="ChEBI" id="CHEBI:60110"/>
        <dbReference type="ChEBI" id="CHEBI:64716"/>
        <dbReference type="EC" id="3.1.3.27"/>
    </reaction>
    <physiologicalReaction direction="left-to-right" evidence="12">
        <dbReference type="Rhea" id="RHEA:33752"/>
    </physiologicalReaction>
</comment>
<comment type="pathway">
    <text evidence="10">Phospholipid metabolism; phosphatidylglycerol biosynthesis; phosphatidylglycerol from CDP-diacylglycerol: step 2/2.</text>
</comment>
<evidence type="ECO:0000313" key="22">
    <source>
        <dbReference type="Proteomes" id="UP000009046"/>
    </source>
</evidence>
<evidence type="ECO:0000256" key="12">
    <source>
        <dbReference type="ARBA" id="ARBA00050944"/>
    </source>
</evidence>
<dbReference type="KEGG" id="phu:Phum_PHUM459210"/>
<keyword evidence="22" id="KW-1185">Reference proteome</keyword>
<evidence type="ECO:0000313" key="20">
    <source>
        <dbReference type="EMBL" id="EEB17280.1"/>
    </source>
</evidence>
<dbReference type="CDD" id="cd14524">
    <property type="entry name" value="PTPMT1"/>
    <property type="match status" value="1"/>
</dbReference>
<dbReference type="InterPro" id="IPR029021">
    <property type="entry name" value="Prot-tyrosine_phosphatase-like"/>
</dbReference>
<evidence type="ECO:0000256" key="17">
    <source>
        <dbReference type="ARBA" id="ARBA00069309"/>
    </source>
</evidence>
<dbReference type="Proteomes" id="UP000009046">
    <property type="component" value="Unassembled WGS sequence"/>
</dbReference>
<keyword evidence="6" id="KW-0443">Lipid metabolism</keyword>